<organism evidence="2 3">
    <name type="scientific">Citricoccus parietis</name>
    <dbReference type="NCBI Taxonomy" id="592307"/>
    <lineage>
        <taxon>Bacteria</taxon>
        <taxon>Bacillati</taxon>
        <taxon>Actinomycetota</taxon>
        <taxon>Actinomycetes</taxon>
        <taxon>Micrococcales</taxon>
        <taxon>Micrococcaceae</taxon>
        <taxon>Citricoccus</taxon>
    </lineage>
</organism>
<gene>
    <name evidence="2" type="ORF">ACFFX0_32575</name>
</gene>
<reference evidence="2 3" key="1">
    <citation type="submission" date="2024-09" db="EMBL/GenBank/DDBJ databases">
        <authorList>
            <person name="Sun Q."/>
            <person name="Mori K."/>
        </authorList>
    </citation>
    <scope>NUCLEOTIDE SEQUENCE [LARGE SCALE GENOMIC DNA]</scope>
    <source>
        <strain evidence="2 3">CCM 7609</strain>
    </source>
</reference>
<keyword evidence="3" id="KW-1185">Reference proteome</keyword>
<evidence type="ECO:0000313" key="3">
    <source>
        <dbReference type="Proteomes" id="UP001589575"/>
    </source>
</evidence>
<evidence type="ECO:0000256" key="1">
    <source>
        <dbReference type="SAM" id="MobiDB-lite"/>
    </source>
</evidence>
<name>A0ABV5G9N5_9MICC</name>
<dbReference type="Proteomes" id="UP001589575">
    <property type="component" value="Unassembled WGS sequence"/>
</dbReference>
<evidence type="ECO:0000313" key="2">
    <source>
        <dbReference type="EMBL" id="MFB9075646.1"/>
    </source>
</evidence>
<comment type="caution">
    <text evidence="2">The sequence shown here is derived from an EMBL/GenBank/DDBJ whole genome shotgun (WGS) entry which is preliminary data.</text>
</comment>
<sequence length="101" mass="10431">MAVLGPSGWHELRDASGSHGGLGLGVPGRFRLDLGGDQRRRDPGFGGGCTDVFAVLLRDASSAATGRNAPGVSGGSGLVQLHEYHRDEDQQPHDGGCCAHL</sequence>
<dbReference type="EMBL" id="JBHMFI010000023">
    <property type="protein sequence ID" value="MFB9075646.1"/>
    <property type="molecule type" value="Genomic_DNA"/>
</dbReference>
<proteinExistence type="predicted"/>
<accession>A0ABV5G9N5</accession>
<protein>
    <submittedName>
        <fullName evidence="2">Uncharacterized protein</fullName>
    </submittedName>
</protein>
<feature type="region of interest" description="Disordered" evidence="1">
    <location>
        <begin position="1"/>
        <end position="23"/>
    </location>
</feature>